<dbReference type="InterPro" id="IPR029035">
    <property type="entry name" value="DHS-like_NAD/FAD-binding_dom"/>
</dbReference>
<evidence type="ECO:0000259" key="7">
    <source>
        <dbReference type="Pfam" id="PF02775"/>
    </source>
</evidence>
<name>A0ABQ0N465_9LACO</name>
<dbReference type="Proteomes" id="UP000250714">
    <property type="component" value="Unassembled WGS sequence"/>
</dbReference>
<dbReference type="InterPro" id="IPR011766">
    <property type="entry name" value="TPP_enzyme_TPP-bd"/>
</dbReference>
<sequence length="396" mass="43042">MGVYKLVDPAPLQEPSDDAINRAVNIIKQAKKPLIILGKGAAYDRTEKQVQELINKTDIPFLPMSMAKGLVPDDDKHSAAAARSLSLKNADVVILIGARLNWMLSYGDAPQFNPDAKFIQLDIDATQFDSAQKISAPLQGDLTSILNKLVPALTATGYKVPSDWLDAIAQDTAKNDAKFAKRIKAGETNPEFGYYGAIEPINDYFQEHPDTYLVSEGANTLDIGRDMIGMKLPRHRLDTGTWGVMGVGMGYAIATAVETGKHVVALDGDSAFGFDGMDVETMCRYNLPITVVVINNGGIYNGVDNVVPDQLGPTTLDPTGRYDLIAKAFGGDNYYVTNYQEMKDTFATAVDSGRPSIINVQIDPSMGKESGHIGNLNPELNLKPLEEAEQKKIDEE</sequence>
<proteinExistence type="inferred from homology"/>
<dbReference type="EMBL" id="BEXG01000003">
    <property type="protein sequence ID" value="GBA82618.1"/>
    <property type="molecule type" value="Genomic_DNA"/>
</dbReference>
<comment type="similarity">
    <text evidence="2">Belongs to the TPP enzyme family.</text>
</comment>
<evidence type="ECO:0000256" key="3">
    <source>
        <dbReference type="ARBA" id="ARBA00022723"/>
    </source>
</evidence>
<dbReference type="PANTHER" id="PTHR43710">
    <property type="entry name" value="2-HYDROXYACYL-COA LYASE"/>
    <property type="match status" value="1"/>
</dbReference>
<evidence type="ECO:0000256" key="4">
    <source>
        <dbReference type="ARBA" id="ARBA00022842"/>
    </source>
</evidence>
<evidence type="ECO:0000313" key="8">
    <source>
        <dbReference type="EMBL" id="GBA82618.1"/>
    </source>
</evidence>
<feature type="domain" description="Thiamine pyrophosphate enzyme TPP-binding" evidence="7">
    <location>
        <begin position="228"/>
        <end position="360"/>
    </location>
</feature>
<keyword evidence="4" id="KW-0460">Magnesium</keyword>
<comment type="cofactor">
    <cofactor evidence="1">
        <name>thiamine diphosphate</name>
        <dbReference type="ChEBI" id="CHEBI:58937"/>
    </cofactor>
</comment>
<keyword evidence="5" id="KW-0456">Lyase</keyword>
<dbReference type="PANTHER" id="PTHR43710:SF2">
    <property type="entry name" value="2-HYDROXYACYL-COA LYASE 1"/>
    <property type="match status" value="1"/>
</dbReference>
<dbReference type="SUPFAM" id="SSF52518">
    <property type="entry name" value="Thiamin diphosphate-binding fold (THDP-binding)"/>
    <property type="match status" value="1"/>
</dbReference>
<organism evidence="8 9">
    <name type="scientific">Lactobacillus paragasseri</name>
    <dbReference type="NCBI Taxonomy" id="2107999"/>
    <lineage>
        <taxon>Bacteria</taxon>
        <taxon>Bacillati</taxon>
        <taxon>Bacillota</taxon>
        <taxon>Bacilli</taxon>
        <taxon>Lactobacillales</taxon>
        <taxon>Lactobacillaceae</taxon>
        <taxon>Lactobacillus</taxon>
    </lineage>
</organism>
<dbReference type="Pfam" id="PF00205">
    <property type="entry name" value="TPP_enzyme_M"/>
    <property type="match status" value="1"/>
</dbReference>
<evidence type="ECO:0000256" key="1">
    <source>
        <dbReference type="ARBA" id="ARBA00001964"/>
    </source>
</evidence>
<evidence type="ECO:0000313" key="9">
    <source>
        <dbReference type="Proteomes" id="UP000250714"/>
    </source>
</evidence>
<dbReference type="NCBIfam" id="NF006721">
    <property type="entry name" value="PRK09259.1"/>
    <property type="match status" value="1"/>
</dbReference>
<dbReference type="Gene3D" id="3.40.50.1220">
    <property type="entry name" value="TPP-binding domain"/>
    <property type="match status" value="1"/>
</dbReference>
<evidence type="ECO:0000256" key="2">
    <source>
        <dbReference type="ARBA" id="ARBA00007812"/>
    </source>
</evidence>
<dbReference type="InterPro" id="IPR012000">
    <property type="entry name" value="Thiamin_PyroP_enz_cen_dom"/>
</dbReference>
<evidence type="ECO:0000256" key="5">
    <source>
        <dbReference type="ARBA" id="ARBA00023239"/>
    </source>
</evidence>
<dbReference type="InterPro" id="IPR029061">
    <property type="entry name" value="THDP-binding"/>
</dbReference>
<evidence type="ECO:0008006" key="10">
    <source>
        <dbReference type="Google" id="ProtNLM"/>
    </source>
</evidence>
<accession>A0ABQ0N465</accession>
<protein>
    <recommendedName>
        <fullName evidence="10">Oxalyl-CoA decarboxylase</fullName>
    </recommendedName>
</protein>
<dbReference type="Gene3D" id="3.40.50.970">
    <property type="match status" value="1"/>
</dbReference>
<gene>
    <name evidence="8" type="ORF">LJCM1130_13250</name>
</gene>
<reference evidence="8 9" key="1">
    <citation type="journal article" date="2018" name="Int. J. Syst. Evol. Microbiol.">
        <title>Lactobacillus paragasseri sp. nov., a sister taxon of Lactobacillus gasseri, based on whole-genome sequence analyses.</title>
        <authorList>
            <person name="Tanizawa Y."/>
            <person name="Tada I."/>
            <person name="Kobayashi H."/>
            <person name="Endo A."/>
            <person name="Maeno S."/>
            <person name="Toyoda A."/>
            <person name="Arita M."/>
            <person name="Nakamura Y."/>
            <person name="Sakamoto M."/>
            <person name="Ohkuma M."/>
            <person name="Tohno M."/>
        </authorList>
    </citation>
    <scope>NUCLEOTIDE SEQUENCE [LARGE SCALE GENOMIC DNA]</scope>
    <source>
        <strain evidence="8 9">JCM 1130</strain>
    </source>
</reference>
<dbReference type="CDD" id="cd02004">
    <property type="entry name" value="TPP_BZL_OCoD_HPCL"/>
    <property type="match status" value="1"/>
</dbReference>
<dbReference type="InterPro" id="IPR045025">
    <property type="entry name" value="HACL1-like"/>
</dbReference>
<keyword evidence="3" id="KW-0479">Metal-binding</keyword>
<comment type="caution">
    <text evidence="8">The sequence shown here is derived from an EMBL/GenBank/DDBJ whole genome shotgun (WGS) entry which is preliminary data.</text>
</comment>
<dbReference type="SUPFAM" id="SSF52467">
    <property type="entry name" value="DHS-like NAD/FAD-binding domain"/>
    <property type="match status" value="1"/>
</dbReference>
<keyword evidence="9" id="KW-1185">Reference proteome</keyword>
<feature type="domain" description="Thiamine pyrophosphate enzyme central" evidence="6">
    <location>
        <begin position="20"/>
        <end position="149"/>
    </location>
</feature>
<evidence type="ECO:0000259" key="6">
    <source>
        <dbReference type="Pfam" id="PF00205"/>
    </source>
</evidence>
<dbReference type="Pfam" id="PF02775">
    <property type="entry name" value="TPP_enzyme_C"/>
    <property type="match status" value="1"/>
</dbReference>